<reference evidence="2" key="1">
    <citation type="thesis" date="2021" institute="BYU ScholarsArchive" country="Provo, UT, USA">
        <title>Applications of and Algorithms for Genome Assembly and Genomic Analyses with an Emphasis on Marine Teleosts.</title>
        <authorList>
            <person name="Pickett B.D."/>
        </authorList>
    </citation>
    <scope>NUCLEOTIDE SEQUENCE</scope>
    <source>
        <strain evidence="2">HI-2016</strain>
    </source>
</reference>
<organism evidence="2 3">
    <name type="scientific">Albula glossodonta</name>
    <name type="common">roundjaw bonefish</name>
    <dbReference type="NCBI Taxonomy" id="121402"/>
    <lineage>
        <taxon>Eukaryota</taxon>
        <taxon>Metazoa</taxon>
        <taxon>Chordata</taxon>
        <taxon>Craniata</taxon>
        <taxon>Vertebrata</taxon>
        <taxon>Euteleostomi</taxon>
        <taxon>Actinopterygii</taxon>
        <taxon>Neopterygii</taxon>
        <taxon>Teleostei</taxon>
        <taxon>Albuliformes</taxon>
        <taxon>Albulidae</taxon>
        <taxon>Albula</taxon>
    </lineage>
</organism>
<comment type="caution">
    <text evidence="2">The sequence shown here is derived from an EMBL/GenBank/DDBJ whole genome shotgun (WGS) entry which is preliminary data.</text>
</comment>
<proteinExistence type="predicted"/>
<feature type="region of interest" description="Disordered" evidence="1">
    <location>
        <begin position="104"/>
        <end position="142"/>
    </location>
</feature>
<gene>
    <name evidence="2" type="ORF">JZ751_010953</name>
</gene>
<sequence length="142" mass="15070">MAQDGLFWISNPEYRSEAQPPLYCPEVSDRKCRRALIAGEALLAQTGGAALDVKENLGKVAPFLKQNIVTGVNVREVQGLAVSGKDRFAIAGYCPCLTEAGVSQRDGVDSKKGRGVGDERASTGGRLLLMGRHGGPGQRDLS</sequence>
<protein>
    <submittedName>
        <fullName evidence="2">Uncharacterized protein</fullName>
    </submittedName>
</protein>
<evidence type="ECO:0000313" key="2">
    <source>
        <dbReference type="EMBL" id="KAG9344284.1"/>
    </source>
</evidence>
<evidence type="ECO:0000313" key="3">
    <source>
        <dbReference type="Proteomes" id="UP000824540"/>
    </source>
</evidence>
<dbReference type="AlphaFoldDB" id="A0A8T2NVY0"/>
<feature type="compositionally biased region" description="Basic and acidic residues" evidence="1">
    <location>
        <begin position="106"/>
        <end position="121"/>
    </location>
</feature>
<dbReference type="Proteomes" id="UP000824540">
    <property type="component" value="Unassembled WGS sequence"/>
</dbReference>
<evidence type="ECO:0000256" key="1">
    <source>
        <dbReference type="SAM" id="MobiDB-lite"/>
    </source>
</evidence>
<accession>A0A8T2NVY0</accession>
<dbReference type="EMBL" id="JAFBMS010000020">
    <property type="protein sequence ID" value="KAG9344284.1"/>
    <property type="molecule type" value="Genomic_DNA"/>
</dbReference>
<name>A0A8T2NVY0_9TELE</name>
<feature type="compositionally biased region" description="Gly residues" evidence="1">
    <location>
        <begin position="132"/>
        <end position="142"/>
    </location>
</feature>
<keyword evidence="3" id="KW-1185">Reference proteome</keyword>